<dbReference type="EMBL" id="CM042047">
    <property type="protein sequence ID" value="KAI3769186.1"/>
    <property type="molecule type" value="Genomic_DNA"/>
</dbReference>
<name>A0ACB9FEA5_ARCLA</name>
<comment type="caution">
    <text evidence="1">The sequence shown here is derived from an EMBL/GenBank/DDBJ whole genome shotgun (WGS) entry which is preliminary data.</text>
</comment>
<proteinExistence type="predicted"/>
<reference evidence="2" key="1">
    <citation type="journal article" date="2022" name="Mol. Ecol. Resour.">
        <title>The genomes of chicory, endive, great burdock and yacon provide insights into Asteraceae palaeo-polyploidization history and plant inulin production.</title>
        <authorList>
            <person name="Fan W."/>
            <person name="Wang S."/>
            <person name="Wang H."/>
            <person name="Wang A."/>
            <person name="Jiang F."/>
            <person name="Liu H."/>
            <person name="Zhao H."/>
            <person name="Xu D."/>
            <person name="Zhang Y."/>
        </authorList>
    </citation>
    <scope>NUCLEOTIDE SEQUENCE [LARGE SCALE GENOMIC DNA]</scope>
    <source>
        <strain evidence="2">cv. Niubang</strain>
    </source>
</reference>
<reference evidence="1 2" key="2">
    <citation type="journal article" date="2022" name="Mol. Ecol. Resour.">
        <title>The genomes of chicory, endive, great burdock and yacon provide insights into Asteraceae paleo-polyploidization history and plant inulin production.</title>
        <authorList>
            <person name="Fan W."/>
            <person name="Wang S."/>
            <person name="Wang H."/>
            <person name="Wang A."/>
            <person name="Jiang F."/>
            <person name="Liu H."/>
            <person name="Zhao H."/>
            <person name="Xu D."/>
            <person name="Zhang Y."/>
        </authorList>
    </citation>
    <scope>NUCLEOTIDE SEQUENCE [LARGE SCALE GENOMIC DNA]</scope>
    <source>
        <strain evidence="2">cv. Niubang</strain>
    </source>
</reference>
<keyword evidence="2" id="KW-1185">Reference proteome</keyword>
<evidence type="ECO:0000313" key="1">
    <source>
        <dbReference type="EMBL" id="KAI3769186.1"/>
    </source>
</evidence>
<organism evidence="1 2">
    <name type="scientific">Arctium lappa</name>
    <name type="common">Greater burdock</name>
    <name type="synonym">Lappa major</name>
    <dbReference type="NCBI Taxonomy" id="4217"/>
    <lineage>
        <taxon>Eukaryota</taxon>
        <taxon>Viridiplantae</taxon>
        <taxon>Streptophyta</taxon>
        <taxon>Embryophyta</taxon>
        <taxon>Tracheophyta</taxon>
        <taxon>Spermatophyta</taxon>
        <taxon>Magnoliopsida</taxon>
        <taxon>eudicotyledons</taxon>
        <taxon>Gunneridae</taxon>
        <taxon>Pentapetalae</taxon>
        <taxon>asterids</taxon>
        <taxon>campanulids</taxon>
        <taxon>Asterales</taxon>
        <taxon>Asteraceae</taxon>
        <taxon>Carduoideae</taxon>
        <taxon>Cardueae</taxon>
        <taxon>Arctiinae</taxon>
        <taxon>Arctium</taxon>
    </lineage>
</organism>
<sequence length="178" mass="20398">MDVVGGEENALFAGWFHYHKAAPKQAWFQDVEAYYLRFWERLSLLESSTSILPTIWGGFEFIPSDTFFPVKLFFNQPHFGFPHSIRFTNGPYPSMSNHLHSPHAAITFTRRTPLCLRREGFHRPIKGGQGQGFAGEGDEGEEQKKGVGVVWNDGETMMKKKQHHPNLITFKNPLLLLH</sequence>
<evidence type="ECO:0000313" key="2">
    <source>
        <dbReference type="Proteomes" id="UP001055879"/>
    </source>
</evidence>
<gene>
    <name evidence="1" type="ORF">L6452_00286</name>
</gene>
<protein>
    <submittedName>
        <fullName evidence="1">Uncharacterized protein</fullName>
    </submittedName>
</protein>
<accession>A0ACB9FEA5</accession>
<dbReference type="Proteomes" id="UP001055879">
    <property type="component" value="Linkage Group LG01"/>
</dbReference>